<accession>A0AAN9J6X3</accession>
<reference evidence="2 3" key="1">
    <citation type="submission" date="2024-01" db="EMBL/GenBank/DDBJ databases">
        <title>The genomes of 5 underutilized Papilionoideae crops provide insights into root nodulation and disease resistance.</title>
        <authorList>
            <person name="Yuan L."/>
        </authorList>
    </citation>
    <scope>NUCLEOTIDE SEQUENCE [LARGE SCALE GENOMIC DNA]</scope>
    <source>
        <strain evidence="2">LY-2023</strain>
        <tissue evidence="2">Leaf</tissue>
    </source>
</reference>
<evidence type="ECO:0000313" key="3">
    <source>
        <dbReference type="Proteomes" id="UP001359559"/>
    </source>
</evidence>
<dbReference type="Proteomes" id="UP001359559">
    <property type="component" value="Unassembled WGS sequence"/>
</dbReference>
<dbReference type="EMBL" id="JAYKXN010000004">
    <property type="protein sequence ID" value="KAK7293303.1"/>
    <property type="molecule type" value="Genomic_DNA"/>
</dbReference>
<name>A0AAN9J6X3_CLITE</name>
<dbReference type="AlphaFoldDB" id="A0AAN9J6X3"/>
<comment type="caution">
    <text evidence="2">The sequence shown here is derived from an EMBL/GenBank/DDBJ whole genome shotgun (WGS) entry which is preliminary data.</text>
</comment>
<organism evidence="2 3">
    <name type="scientific">Clitoria ternatea</name>
    <name type="common">Butterfly pea</name>
    <dbReference type="NCBI Taxonomy" id="43366"/>
    <lineage>
        <taxon>Eukaryota</taxon>
        <taxon>Viridiplantae</taxon>
        <taxon>Streptophyta</taxon>
        <taxon>Embryophyta</taxon>
        <taxon>Tracheophyta</taxon>
        <taxon>Spermatophyta</taxon>
        <taxon>Magnoliopsida</taxon>
        <taxon>eudicotyledons</taxon>
        <taxon>Gunneridae</taxon>
        <taxon>Pentapetalae</taxon>
        <taxon>rosids</taxon>
        <taxon>fabids</taxon>
        <taxon>Fabales</taxon>
        <taxon>Fabaceae</taxon>
        <taxon>Papilionoideae</taxon>
        <taxon>50 kb inversion clade</taxon>
        <taxon>NPAAA clade</taxon>
        <taxon>indigoferoid/millettioid clade</taxon>
        <taxon>Phaseoleae</taxon>
        <taxon>Clitoria</taxon>
    </lineage>
</organism>
<gene>
    <name evidence="2" type="ORF">RJT34_16166</name>
</gene>
<feature type="region of interest" description="Disordered" evidence="1">
    <location>
        <begin position="46"/>
        <end position="100"/>
    </location>
</feature>
<sequence>MPEKPIPSPNQPLAMVANHWPWLRSKAEKNRRVQDKTRIQRVYAHNERTYAGLRKNSKSPTYPHPKVTLKKSMTGSKAEGQRAYADRERSYAQTRIEGII</sequence>
<evidence type="ECO:0000256" key="1">
    <source>
        <dbReference type="SAM" id="MobiDB-lite"/>
    </source>
</evidence>
<evidence type="ECO:0000313" key="2">
    <source>
        <dbReference type="EMBL" id="KAK7293303.1"/>
    </source>
</evidence>
<protein>
    <submittedName>
        <fullName evidence="2">Uncharacterized protein</fullName>
    </submittedName>
</protein>
<keyword evidence="3" id="KW-1185">Reference proteome</keyword>
<proteinExistence type="predicted"/>